<evidence type="ECO:0000259" key="7">
    <source>
        <dbReference type="Pfam" id="PF04862"/>
    </source>
</evidence>
<comment type="caution">
    <text evidence="8">The sequence shown here is derived from an EMBL/GenBank/DDBJ whole genome shotgun (WGS) entry which is preliminary data.</text>
</comment>
<sequence>MKPYCSNRLAEMVYLALILSLLFTASALREDTLKGFQPKWETSGPVEYISGGKYFLALNGVHAIRLGHEASISQKIHVKKGTMYALTFAASRSCVQEEVLRVSVPPALGDIHMKSLYSTNGSDVYAWAFRATSDFAKVTLHNPGMQEDPACGPLINTVAIKELLPPLLTTNNLVKNSGFEEGPHHNLIYASDGIILPPKQEDLESPLPGWIIESLKAVKYIDRAHFHVPSGQAAIELVAGRESAIAQIIPTVPKKKYTLTFSVGDAGNGCLGDMMVEAYAGKHAFKVPFTSAGKGNFKTVSFQFIAFGIRTRLTFFSSFYHTRVDKSGGLCGPVIDEVQVPPVA</sequence>
<name>A0AAV0EXZ6_9ASTE</name>
<dbReference type="InterPro" id="IPR006946">
    <property type="entry name" value="DGR2-like_dom"/>
</dbReference>
<dbReference type="AlphaFoldDB" id="A0AAV0EXZ6"/>
<dbReference type="Proteomes" id="UP001152523">
    <property type="component" value="Unassembled WGS sequence"/>
</dbReference>
<gene>
    <name evidence="8" type="ORF">CEPIT_LOCUS28728</name>
</gene>
<feature type="domain" description="DUF642" evidence="7">
    <location>
        <begin position="38"/>
        <end position="161"/>
    </location>
</feature>
<dbReference type="EMBL" id="CAMAPF010000948">
    <property type="protein sequence ID" value="CAH9127958.1"/>
    <property type="molecule type" value="Genomic_DNA"/>
</dbReference>
<evidence type="ECO:0000256" key="2">
    <source>
        <dbReference type="ARBA" id="ARBA00022512"/>
    </source>
</evidence>
<feature type="domain" description="DUF642" evidence="7">
    <location>
        <begin position="173"/>
        <end position="340"/>
    </location>
</feature>
<keyword evidence="3" id="KW-0964">Secreted</keyword>
<dbReference type="InterPro" id="IPR052437">
    <property type="entry name" value="Pectin_Meth_Modulator"/>
</dbReference>
<evidence type="ECO:0000256" key="5">
    <source>
        <dbReference type="ARBA" id="ARBA00023180"/>
    </source>
</evidence>
<dbReference type="FunFam" id="2.60.120.260:FF:000031">
    <property type="entry name" value="DUF642 family protein"/>
    <property type="match status" value="1"/>
</dbReference>
<evidence type="ECO:0000313" key="9">
    <source>
        <dbReference type="Proteomes" id="UP001152523"/>
    </source>
</evidence>
<feature type="chain" id="PRO_5043628327" description="DUF642 domain-containing protein" evidence="6">
    <location>
        <begin position="28"/>
        <end position="344"/>
    </location>
</feature>
<keyword evidence="2" id="KW-0134">Cell wall</keyword>
<evidence type="ECO:0000256" key="1">
    <source>
        <dbReference type="ARBA" id="ARBA00004191"/>
    </source>
</evidence>
<evidence type="ECO:0000313" key="8">
    <source>
        <dbReference type="EMBL" id="CAH9127958.1"/>
    </source>
</evidence>
<keyword evidence="4 6" id="KW-0732">Signal</keyword>
<reference evidence="8" key="1">
    <citation type="submission" date="2022-07" db="EMBL/GenBank/DDBJ databases">
        <authorList>
            <person name="Macas J."/>
            <person name="Novak P."/>
            <person name="Neumann P."/>
        </authorList>
    </citation>
    <scope>NUCLEOTIDE SEQUENCE</scope>
</reference>
<dbReference type="Pfam" id="PF04862">
    <property type="entry name" value="DUF642"/>
    <property type="match status" value="2"/>
</dbReference>
<dbReference type="Gene3D" id="2.60.120.260">
    <property type="entry name" value="Galactose-binding domain-like"/>
    <property type="match status" value="1"/>
</dbReference>
<evidence type="ECO:0000256" key="6">
    <source>
        <dbReference type="SAM" id="SignalP"/>
    </source>
</evidence>
<keyword evidence="9" id="KW-1185">Reference proteome</keyword>
<evidence type="ECO:0000256" key="4">
    <source>
        <dbReference type="ARBA" id="ARBA00022729"/>
    </source>
</evidence>
<keyword evidence="5" id="KW-0325">Glycoprotein</keyword>
<proteinExistence type="predicted"/>
<feature type="signal peptide" evidence="6">
    <location>
        <begin position="1"/>
        <end position="27"/>
    </location>
</feature>
<evidence type="ECO:0000256" key="3">
    <source>
        <dbReference type="ARBA" id="ARBA00022525"/>
    </source>
</evidence>
<dbReference type="PANTHER" id="PTHR31265:SF2">
    <property type="entry name" value="F17A17.37 PROTEIN"/>
    <property type="match status" value="1"/>
</dbReference>
<protein>
    <recommendedName>
        <fullName evidence="7">DUF642 domain-containing protein</fullName>
    </recommendedName>
</protein>
<organism evidence="8 9">
    <name type="scientific">Cuscuta epithymum</name>
    <dbReference type="NCBI Taxonomy" id="186058"/>
    <lineage>
        <taxon>Eukaryota</taxon>
        <taxon>Viridiplantae</taxon>
        <taxon>Streptophyta</taxon>
        <taxon>Embryophyta</taxon>
        <taxon>Tracheophyta</taxon>
        <taxon>Spermatophyta</taxon>
        <taxon>Magnoliopsida</taxon>
        <taxon>eudicotyledons</taxon>
        <taxon>Gunneridae</taxon>
        <taxon>Pentapetalae</taxon>
        <taxon>asterids</taxon>
        <taxon>lamiids</taxon>
        <taxon>Solanales</taxon>
        <taxon>Convolvulaceae</taxon>
        <taxon>Cuscuteae</taxon>
        <taxon>Cuscuta</taxon>
        <taxon>Cuscuta subgen. Cuscuta</taxon>
    </lineage>
</organism>
<comment type="subcellular location">
    <subcellularLocation>
        <location evidence="1">Secreted</location>
        <location evidence="1">Cell wall</location>
    </subcellularLocation>
</comment>
<dbReference type="PANTHER" id="PTHR31265">
    <property type="entry name" value="OS02G0527500 PROTEIN-RELATED"/>
    <property type="match status" value="1"/>
</dbReference>
<accession>A0AAV0EXZ6</accession>